<keyword evidence="3" id="KW-1185">Reference proteome</keyword>
<organism evidence="2 3">
    <name type="scientific">Kytococcus sedentarius (strain ATCC 14392 / DSM 20547 / JCM 11482 / CCUG 33030 / NBRC 15357 / NCTC 11040 / CCM 314 / 541)</name>
    <name type="common">Micrococcus sedentarius</name>
    <dbReference type="NCBI Taxonomy" id="478801"/>
    <lineage>
        <taxon>Bacteria</taxon>
        <taxon>Bacillati</taxon>
        <taxon>Actinomycetota</taxon>
        <taxon>Actinomycetes</taxon>
        <taxon>Micrococcales</taxon>
        <taxon>Kytococcaceae</taxon>
        <taxon>Kytococcus</taxon>
    </lineage>
</organism>
<dbReference type="Proteomes" id="UP000006666">
    <property type="component" value="Chromosome"/>
</dbReference>
<sequence>MVNPRVIRNAIKYGPVIAGAAKKYGPSLVQEARKHAPAVVDEVERRTGRRVPGAQGGRTADMADATPRQTGSFVDHTPLGGAAAKRRATHHARAVVDGSMLQTFIHSRPVWVVFSGDTPVGTHPHVDTPFSELLRHADLDARIRPRKPGQPSRPGRPTAPQPDGGAQPGEPGSGTVGGSTPGDAPDDDEPLTGTVHHP</sequence>
<feature type="region of interest" description="Disordered" evidence="1">
    <location>
        <begin position="141"/>
        <end position="198"/>
    </location>
</feature>
<dbReference type="STRING" id="478801.Ksed_24060"/>
<name>C7NFC0_KYTSD</name>
<reference evidence="2 3" key="1">
    <citation type="journal article" date="2009" name="Stand. Genomic Sci.">
        <title>Complete genome sequence of Kytococcus sedentarius type strain (541).</title>
        <authorList>
            <person name="Sims D."/>
            <person name="Brettin T."/>
            <person name="Detter J.C."/>
            <person name="Han C."/>
            <person name="Lapidus A."/>
            <person name="Copeland A."/>
            <person name="Glavina Del Rio T."/>
            <person name="Nolan M."/>
            <person name="Chen F."/>
            <person name="Lucas S."/>
            <person name="Tice H."/>
            <person name="Cheng J.F."/>
            <person name="Bruce D."/>
            <person name="Goodwin L."/>
            <person name="Pitluck S."/>
            <person name="Ovchinnikova G."/>
            <person name="Pati A."/>
            <person name="Ivanova N."/>
            <person name="Mavrommatis K."/>
            <person name="Chen A."/>
            <person name="Palaniappan K."/>
            <person name="D'haeseleer P."/>
            <person name="Chain P."/>
            <person name="Bristow J."/>
            <person name="Eisen J.A."/>
            <person name="Markowitz V."/>
            <person name="Hugenholtz P."/>
            <person name="Schneider S."/>
            <person name="Goker M."/>
            <person name="Pukall R."/>
            <person name="Kyrpides N.C."/>
            <person name="Klenk H.P."/>
        </authorList>
    </citation>
    <scope>NUCLEOTIDE SEQUENCE [LARGE SCALE GENOMIC DNA]</scope>
    <source>
        <strain evidence="3">ATCC 14392 / DSM 20547 / JCM 11482 / CCUG 33030 / NBRC 15357 / NCTC 11040 / CCM 314 / 541</strain>
    </source>
</reference>
<dbReference type="HOGENOM" id="CLU_1376584_0_0_11"/>
<feature type="compositionally biased region" description="Gly residues" evidence="1">
    <location>
        <begin position="171"/>
        <end position="180"/>
    </location>
</feature>
<dbReference type="AlphaFoldDB" id="C7NFC0"/>
<dbReference type="RefSeq" id="WP_015780302.1">
    <property type="nucleotide sequence ID" value="NC_013169.1"/>
</dbReference>
<evidence type="ECO:0000256" key="1">
    <source>
        <dbReference type="SAM" id="MobiDB-lite"/>
    </source>
</evidence>
<evidence type="ECO:0000313" key="3">
    <source>
        <dbReference type="Proteomes" id="UP000006666"/>
    </source>
</evidence>
<dbReference type="EMBL" id="CP001686">
    <property type="protein sequence ID" value="ACV07373.1"/>
    <property type="molecule type" value="Genomic_DNA"/>
</dbReference>
<dbReference type="KEGG" id="kse:Ksed_24060"/>
<gene>
    <name evidence="2" type="ordered locus">Ksed_24060</name>
</gene>
<evidence type="ECO:0000313" key="2">
    <source>
        <dbReference type="EMBL" id="ACV07373.1"/>
    </source>
</evidence>
<feature type="region of interest" description="Disordered" evidence="1">
    <location>
        <begin position="44"/>
        <end position="75"/>
    </location>
</feature>
<proteinExistence type="predicted"/>
<dbReference type="eggNOG" id="ENOG5033HS1">
    <property type="taxonomic scope" value="Bacteria"/>
</dbReference>
<accession>C7NFC0</accession>
<protein>
    <submittedName>
        <fullName evidence="2">Uncharacterized protein</fullName>
    </submittedName>
</protein>